<evidence type="ECO:0000256" key="1">
    <source>
        <dbReference type="SAM" id="MobiDB-lite"/>
    </source>
</evidence>
<gene>
    <name evidence="2" type="ORF">KDL01_19370</name>
</gene>
<protein>
    <submittedName>
        <fullName evidence="2">Uncharacterized protein</fullName>
    </submittedName>
</protein>
<organism evidence="2 3">
    <name type="scientific">Actinospica durhamensis</name>
    <dbReference type="NCBI Taxonomy" id="1508375"/>
    <lineage>
        <taxon>Bacteria</taxon>
        <taxon>Bacillati</taxon>
        <taxon>Actinomycetota</taxon>
        <taxon>Actinomycetes</taxon>
        <taxon>Catenulisporales</taxon>
        <taxon>Actinospicaceae</taxon>
        <taxon>Actinospica</taxon>
    </lineage>
</organism>
<dbReference type="RefSeq" id="WP_212529937.1">
    <property type="nucleotide sequence ID" value="NZ_JAGSOG010000095.1"/>
</dbReference>
<feature type="compositionally biased region" description="Low complexity" evidence="1">
    <location>
        <begin position="110"/>
        <end position="126"/>
    </location>
</feature>
<sequence length="225" mass="24072">MNAEIELALPEAWWQVDPRAADEELERWIDERIAERFAEQFADGGPSPSPSPAEPDEQLRVALTGEWSKLLRAARSAGAVLFAGGWAIAEGTDRPLVAASLLLSPIPAAASREAEEPGPTAAAAEPVRTDGDAVATDTPPASAPTRSSVTLDSEMGRVLKTTQRSTTPLPQGWELLGLEVAYTFCDLEPQWSLRFSTPSVRHAEQLIAVFDDVAAGFRVSRPSGA</sequence>
<name>A0A941EWW8_9ACTN</name>
<evidence type="ECO:0000313" key="3">
    <source>
        <dbReference type="Proteomes" id="UP000675781"/>
    </source>
</evidence>
<keyword evidence="3" id="KW-1185">Reference proteome</keyword>
<comment type="caution">
    <text evidence="2">The sequence shown here is derived from an EMBL/GenBank/DDBJ whole genome shotgun (WGS) entry which is preliminary data.</text>
</comment>
<proteinExistence type="predicted"/>
<dbReference type="EMBL" id="JAGSOG010000095">
    <property type="protein sequence ID" value="MBR7835444.1"/>
    <property type="molecule type" value="Genomic_DNA"/>
</dbReference>
<dbReference type="Proteomes" id="UP000675781">
    <property type="component" value="Unassembled WGS sequence"/>
</dbReference>
<feature type="region of interest" description="Disordered" evidence="1">
    <location>
        <begin position="110"/>
        <end position="156"/>
    </location>
</feature>
<dbReference type="AlphaFoldDB" id="A0A941EWW8"/>
<reference evidence="2" key="1">
    <citation type="submission" date="2021-04" db="EMBL/GenBank/DDBJ databases">
        <title>Genome based classification of Actinospica acidithermotolerans sp. nov., an actinobacterium isolated from an Indonesian hot spring.</title>
        <authorList>
            <person name="Kusuma A.B."/>
            <person name="Putra K.E."/>
            <person name="Nafisah S."/>
            <person name="Loh J."/>
            <person name="Nouioui I."/>
            <person name="Goodfellow M."/>
        </authorList>
    </citation>
    <scope>NUCLEOTIDE SEQUENCE</scope>
    <source>
        <strain evidence="2">CSCA 57</strain>
    </source>
</reference>
<accession>A0A941EWW8</accession>
<evidence type="ECO:0000313" key="2">
    <source>
        <dbReference type="EMBL" id="MBR7835444.1"/>
    </source>
</evidence>